<protein>
    <recommendedName>
        <fullName evidence="1">DUF7730 domain-containing protein</fullName>
    </recommendedName>
</protein>
<dbReference type="Pfam" id="PF24864">
    <property type="entry name" value="DUF7730"/>
    <property type="match status" value="1"/>
</dbReference>
<evidence type="ECO:0000313" key="2">
    <source>
        <dbReference type="EMBL" id="KAK4242826.1"/>
    </source>
</evidence>
<gene>
    <name evidence="2" type="ORF">C8A03DRAFT_28826</name>
</gene>
<sequence length="197" mass="22089">MDKPGLAIATTQRRPSTPDALSGLHLSPGHFFDHELAEVIPLQRRPLTPDASSRLRPSLGPFFDRLPFELRRMILQESSGNRLVGLCVTPEVKAKEKRPATKRQWKHCSTPRRIILLTEGGQFPREEPDPQSPLGAMRWILACQQAYAEGIDVLYSTSKISLDEGRSMGWLSDPRDNTLLIERFCSVSASLSPSIHH</sequence>
<evidence type="ECO:0000313" key="3">
    <source>
        <dbReference type="Proteomes" id="UP001303760"/>
    </source>
</evidence>
<dbReference type="AlphaFoldDB" id="A0AAN7CIQ7"/>
<reference evidence="2" key="2">
    <citation type="submission" date="2023-05" db="EMBL/GenBank/DDBJ databases">
        <authorList>
            <consortium name="Lawrence Berkeley National Laboratory"/>
            <person name="Steindorff A."/>
            <person name="Hensen N."/>
            <person name="Bonometti L."/>
            <person name="Westerberg I."/>
            <person name="Brannstrom I.O."/>
            <person name="Guillou S."/>
            <person name="Cros-Aarteil S."/>
            <person name="Calhoun S."/>
            <person name="Haridas S."/>
            <person name="Kuo A."/>
            <person name="Mondo S."/>
            <person name="Pangilinan J."/>
            <person name="Riley R."/>
            <person name="Labutti K."/>
            <person name="Andreopoulos B."/>
            <person name="Lipzen A."/>
            <person name="Chen C."/>
            <person name="Yanf M."/>
            <person name="Daum C."/>
            <person name="Ng V."/>
            <person name="Clum A."/>
            <person name="Ohm R."/>
            <person name="Martin F."/>
            <person name="Silar P."/>
            <person name="Natvig D."/>
            <person name="Lalanne C."/>
            <person name="Gautier V."/>
            <person name="Ament-Velasquez S.L."/>
            <person name="Kruys A."/>
            <person name="Hutchinson M.I."/>
            <person name="Powell A.J."/>
            <person name="Barry K."/>
            <person name="Miller A.N."/>
            <person name="Grigoriev I.V."/>
            <person name="Debuchy R."/>
            <person name="Gladieux P."/>
            <person name="Thoren M.H."/>
            <person name="Johannesson H."/>
        </authorList>
    </citation>
    <scope>NUCLEOTIDE SEQUENCE</scope>
    <source>
        <strain evidence="2">CBS 532.94</strain>
    </source>
</reference>
<accession>A0AAN7CIQ7</accession>
<feature type="domain" description="DUF7730" evidence="1">
    <location>
        <begin position="61"/>
        <end position="172"/>
    </location>
</feature>
<name>A0AAN7CIQ7_9PEZI</name>
<proteinExistence type="predicted"/>
<evidence type="ECO:0000259" key="1">
    <source>
        <dbReference type="Pfam" id="PF24864"/>
    </source>
</evidence>
<dbReference type="EMBL" id="MU860003">
    <property type="protein sequence ID" value="KAK4242826.1"/>
    <property type="molecule type" value="Genomic_DNA"/>
</dbReference>
<organism evidence="2 3">
    <name type="scientific">Achaetomium macrosporum</name>
    <dbReference type="NCBI Taxonomy" id="79813"/>
    <lineage>
        <taxon>Eukaryota</taxon>
        <taxon>Fungi</taxon>
        <taxon>Dikarya</taxon>
        <taxon>Ascomycota</taxon>
        <taxon>Pezizomycotina</taxon>
        <taxon>Sordariomycetes</taxon>
        <taxon>Sordariomycetidae</taxon>
        <taxon>Sordariales</taxon>
        <taxon>Chaetomiaceae</taxon>
        <taxon>Achaetomium</taxon>
    </lineage>
</organism>
<dbReference type="Proteomes" id="UP001303760">
    <property type="component" value="Unassembled WGS sequence"/>
</dbReference>
<comment type="caution">
    <text evidence="2">The sequence shown here is derived from an EMBL/GenBank/DDBJ whole genome shotgun (WGS) entry which is preliminary data.</text>
</comment>
<reference evidence="2" key="1">
    <citation type="journal article" date="2023" name="Mol. Phylogenet. Evol.">
        <title>Genome-scale phylogeny and comparative genomics of the fungal order Sordariales.</title>
        <authorList>
            <person name="Hensen N."/>
            <person name="Bonometti L."/>
            <person name="Westerberg I."/>
            <person name="Brannstrom I.O."/>
            <person name="Guillou S."/>
            <person name="Cros-Aarteil S."/>
            <person name="Calhoun S."/>
            <person name="Haridas S."/>
            <person name="Kuo A."/>
            <person name="Mondo S."/>
            <person name="Pangilinan J."/>
            <person name="Riley R."/>
            <person name="LaButti K."/>
            <person name="Andreopoulos B."/>
            <person name="Lipzen A."/>
            <person name="Chen C."/>
            <person name="Yan M."/>
            <person name="Daum C."/>
            <person name="Ng V."/>
            <person name="Clum A."/>
            <person name="Steindorff A."/>
            <person name="Ohm R.A."/>
            <person name="Martin F."/>
            <person name="Silar P."/>
            <person name="Natvig D.O."/>
            <person name="Lalanne C."/>
            <person name="Gautier V."/>
            <person name="Ament-Velasquez S.L."/>
            <person name="Kruys A."/>
            <person name="Hutchinson M.I."/>
            <person name="Powell A.J."/>
            <person name="Barry K."/>
            <person name="Miller A.N."/>
            <person name="Grigoriev I.V."/>
            <person name="Debuchy R."/>
            <person name="Gladieux P."/>
            <person name="Hiltunen Thoren M."/>
            <person name="Johannesson H."/>
        </authorList>
    </citation>
    <scope>NUCLEOTIDE SEQUENCE</scope>
    <source>
        <strain evidence="2">CBS 532.94</strain>
    </source>
</reference>
<dbReference type="InterPro" id="IPR056632">
    <property type="entry name" value="DUF7730"/>
</dbReference>
<keyword evidence="3" id="KW-1185">Reference proteome</keyword>